<name>A0A7J7N6T1_9MAGN</name>
<dbReference type="InterPro" id="IPR001810">
    <property type="entry name" value="F-box_dom"/>
</dbReference>
<gene>
    <name evidence="3" type="ORF">GIB67_029009</name>
</gene>
<feature type="domain" description="F-box" evidence="2">
    <location>
        <begin position="107"/>
        <end position="149"/>
    </location>
</feature>
<dbReference type="Pfam" id="PF12937">
    <property type="entry name" value="F-box-like"/>
    <property type="match status" value="1"/>
</dbReference>
<dbReference type="Gene3D" id="3.80.10.10">
    <property type="entry name" value="Ribonuclease Inhibitor"/>
    <property type="match status" value="1"/>
</dbReference>
<feature type="compositionally biased region" description="Low complexity" evidence="1">
    <location>
        <begin position="504"/>
        <end position="524"/>
    </location>
</feature>
<evidence type="ECO:0000259" key="2">
    <source>
        <dbReference type="Pfam" id="PF12937"/>
    </source>
</evidence>
<proteinExistence type="predicted"/>
<feature type="region of interest" description="Disordered" evidence="1">
    <location>
        <begin position="504"/>
        <end position="546"/>
    </location>
</feature>
<feature type="compositionally biased region" description="Acidic residues" evidence="1">
    <location>
        <begin position="537"/>
        <end position="546"/>
    </location>
</feature>
<protein>
    <recommendedName>
        <fullName evidence="2">F-box domain-containing protein</fullName>
    </recommendedName>
</protein>
<dbReference type="AlphaFoldDB" id="A0A7J7N6T1"/>
<evidence type="ECO:0000256" key="1">
    <source>
        <dbReference type="SAM" id="MobiDB-lite"/>
    </source>
</evidence>
<evidence type="ECO:0000313" key="4">
    <source>
        <dbReference type="Proteomes" id="UP000541444"/>
    </source>
</evidence>
<evidence type="ECO:0000313" key="3">
    <source>
        <dbReference type="EMBL" id="KAF6162740.1"/>
    </source>
</evidence>
<dbReference type="SUPFAM" id="SSF52047">
    <property type="entry name" value="RNI-like"/>
    <property type="match status" value="1"/>
</dbReference>
<reference evidence="3 4" key="1">
    <citation type="journal article" date="2020" name="IScience">
        <title>Genome Sequencing of the Endangered Kingdonia uniflora (Circaeasteraceae, Ranunculales) Reveals Potential Mechanisms of Evolutionary Specialization.</title>
        <authorList>
            <person name="Sun Y."/>
            <person name="Deng T."/>
            <person name="Zhang A."/>
            <person name="Moore M.J."/>
            <person name="Landis J.B."/>
            <person name="Lin N."/>
            <person name="Zhang H."/>
            <person name="Zhang X."/>
            <person name="Huang J."/>
            <person name="Zhang X."/>
            <person name="Sun H."/>
            <person name="Wang H."/>
        </authorList>
    </citation>
    <scope>NUCLEOTIDE SEQUENCE [LARGE SCALE GENOMIC DNA]</scope>
    <source>
        <strain evidence="3">TB1705</strain>
        <tissue evidence="3">Leaf</tissue>
    </source>
</reference>
<keyword evidence="4" id="KW-1185">Reference proteome</keyword>
<accession>A0A7J7N6T1</accession>
<dbReference type="InterPro" id="IPR036047">
    <property type="entry name" value="F-box-like_dom_sf"/>
</dbReference>
<dbReference type="Proteomes" id="UP000541444">
    <property type="component" value="Unassembled WGS sequence"/>
</dbReference>
<dbReference type="InterPro" id="IPR032675">
    <property type="entry name" value="LRR_dom_sf"/>
</dbReference>
<dbReference type="SUPFAM" id="SSF81383">
    <property type="entry name" value="F-box domain"/>
    <property type="match status" value="1"/>
</dbReference>
<comment type="caution">
    <text evidence="3">The sequence shown here is derived from an EMBL/GenBank/DDBJ whole genome shotgun (WGS) entry which is preliminary data.</text>
</comment>
<sequence length="546" mass="60827">MDTLLHQALSLPKRPCCVDRPPLETFSHRPSPTVEHQMDLLLETILGFPNYSSVLSLSLSRILESKPHESDQNHLIESAILLGSALLDSAKKLQRKQFSLHNSKAWVLPPDVTIKVFSMLDTQSLCHVAATCSMFNNCSMDSLCYTNIDLVSEFPKVTNTIVSKMVQRAGKNLQSLKLGILCSSMTMSPLPMGYTIRNSLDASEFPWNDKKSRQWKESLCLTRSCLSSLSTDGAAAGAVLKRLHLYNIEKMDSTALCAALSASPSLLDLEIVGGLCKLNWIDIRLLKEILKTMESQVELRQILESLSANCHGMERLFFESFKTGRDDTLKTPTCIGFVNGCPHLTSLALRGFKLQDYKVCLLVKGFRKLKEVDFSTSYSLTGTFLKNLGGNMGGNLLEILILRDCMHLKEVEVARFFATLLIGDYKFLRYLDISNRDGLASDADWYVRSYVPRTLPIEQILQVRPKICLLAEFPPEESEIDEIMRNSDDCSDISMSPFMLSSQSSAGASMFSSPESSDASDQSSGNEDSGEVMYLESSDEVDFMPD</sequence>
<dbReference type="OrthoDB" id="10257471at2759"/>
<organism evidence="3 4">
    <name type="scientific">Kingdonia uniflora</name>
    <dbReference type="NCBI Taxonomy" id="39325"/>
    <lineage>
        <taxon>Eukaryota</taxon>
        <taxon>Viridiplantae</taxon>
        <taxon>Streptophyta</taxon>
        <taxon>Embryophyta</taxon>
        <taxon>Tracheophyta</taxon>
        <taxon>Spermatophyta</taxon>
        <taxon>Magnoliopsida</taxon>
        <taxon>Ranunculales</taxon>
        <taxon>Circaeasteraceae</taxon>
        <taxon>Kingdonia</taxon>
    </lineage>
</organism>
<dbReference type="EMBL" id="JACGCM010001011">
    <property type="protein sequence ID" value="KAF6162740.1"/>
    <property type="molecule type" value="Genomic_DNA"/>
</dbReference>